<dbReference type="AlphaFoldDB" id="A0A225AKV3"/>
<dbReference type="GeneID" id="31002215"/>
<dbReference type="OrthoDB" id="347435at2759"/>
<dbReference type="RefSeq" id="XP_020122322.1">
    <property type="nucleotide sequence ID" value="XM_020264505.1"/>
</dbReference>
<reference evidence="1 2" key="1">
    <citation type="submission" date="2015-06" db="EMBL/GenBank/DDBJ databases">
        <title>Talaromyces atroroseus IBT 11181 draft genome.</title>
        <authorList>
            <person name="Rasmussen K.B."/>
            <person name="Rasmussen S."/>
            <person name="Petersen B."/>
            <person name="Sicheritz-Ponten T."/>
            <person name="Mortensen U.H."/>
            <person name="Thrane U."/>
        </authorList>
    </citation>
    <scope>NUCLEOTIDE SEQUENCE [LARGE SCALE GENOMIC DNA]</scope>
    <source>
        <strain evidence="1 2">IBT 11181</strain>
    </source>
</reference>
<protein>
    <recommendedName>
        <fullName evidence="3">Uridine/cytidine kinase</fullName>
    </recommendedName>
</protein>
<gene>
    <name evidence="1" type="ORF">UA08_02460</name>
</gene>
<comment type="caution">
    <text evidence="1">The sequence shown here is derived from an EMBL/GenBank/DDBJ whole genome shotgun (WGS) entry which is preliminary data.</text>
</comment>
<evidence type="ECO:0008006" key="3">
    <source>
        <dbReference type="Google" id="ProtNLM"/>
    </source>
</evidence>
<evidence type="ECO:0000313" key="1">
    <source>
        <dbReference type="EMBL" id="OKL62201.1"/>
    </source>
</evidence>
<organism evidence="1 2">
    <name type="scientific">Talaromyces atroroseus</name>
    <dbReference type="NCBI Taxonomy" id="1441469"/>
    <lineage>
        <taxon>Eukaryota</taxon>
        <taxon>Fungi</taxon>
        <taxon>Dikarya</taxon>
        <taxon>Ascomycota</taxon>
        <taxon>Pezizomycotina</taxon>
        <taxon>Eurotiomycetes</taxon>
        <taxon>Eurotiomycetidae</taxon>
        <taxon>Eurotiales</taxon>
        <taxon>Trichocomaceae</taxon>
        <taxon>Talaromyces</taxon>
        <taxon>Talaromyces sect. Trachyspermi</taxon>
    </lineage>
</organism>
<dbReference type="Gene3D" id="3.40.50.300">
    <property type="entry name" value="P-loop containing nucleotide triphosphate hydrolases"/>
    <property type="match status" value="1"/>
</dbReference>
<proteinExistence type="predicted"/>
<dbReference type="InterPro" id="IPR027417">
    <property type="entry name" value="P-loop_NTPase"/>
</dbReference>
<dbReference type="SUPFAM" id="SSF52540">
    <property type="entry name" value="P-loop containing nucleoside triphosphate hydrolases"/>
    <property type="match status" value="1"/>
</dbReference>
<name>A0A225AKV3_TALAT</name>
<dbReference type="STRING" id="1441469.A0A225AKV3"/>
<evidence type="ECO:0000313" key="2">
    <source>
        <dbReference type="Proteomes" id="UP000214365"/>
    </source>
</evidence>
<accession>A0A225AKV3</accession>
<keyword evidence="2" id="KW-1185">Reference proteome</keyword>
<dbReference type="EMBL" id="LFMY01000003">
    <property type="protein sequence ID" value="OKL62201.1"/>
    <property type="molecule type" value="Genomic_DNA"/>
</dbReference>
<dbReference type="Proteomes" id="UP000214365">
    <property type="component" value="Unassembled WGS sequence"/>
</dbReference>
<dbReference type="PANTHER" id="PTHR10285">
    <property type="entry name" value="URIDINE KINASE"/>
    <property type="match status" value="1"/>
</dbReference>
<sequence length="319" mass="36569">MPEIVDDKSQHCIPFLLDRLKEHQTRYADDANAPPFFLGLNGVQGVGKTVLSDAYEWEWKVSILQKTLRSSPYSLPTVTLSLDDIYLTHTDQVALAESHPDNPLVQHRGQPSTHDLSLGKKVFESLAANQPTAIPQYDKSAFSGQGDRVPETQWEVVNKEGDEKIKAVIFEGWCVGFRPLDDNVLREKWETAVRQIEDKSSHYDGRLGHVKLEDIQAINDALKEYDVLTNDAQNTRFVYDWRQEQERTLIAAKGTGMNEEQLNHFVDGYYPSYELFTQTLRNGVFHPTTGSDTQVADWRDRQLRLVVDKKRRVQEVIRI</sequence>